<dbReference type="PANTHER" id="PTHR12338:SF8">
    <property type="entry name" value="HEME_HEMOPEXIN-BINDING PROTEIN"/>
    <property type="match status" value="1"/>
</dbReference>
<evidence type="ECO:0000256" key="3">
    <source>
        <dbReference type="ARBA" id="ARBA00022729"/>
    </source>
</evidence>
<dbReference type="InterPro" id="IPR008638">
    <property type="entry name" value="FhaB/CdiA-like_TPS"/>
</dbReference>
<evidence type="ECO:0000256" key="2">
    <source>
        <dbReference type="ARBA" id="ARBA00022525"/>
    </source>
</evidence>
<proteinExistence type="predicted"/>
<dbReference type="InterPro" id="IPR011050">
    <property type="entry name" value="Pectin_lyase_fold/virulence"/>
</dbReference>
<dbReference type="Proteomes" id="UP000526625">
    <property type="component" value="Unassembled WGS sequence"/>
</dbReference>
<dbReference type="Gene3D" id="2.160.20.110">
    <property type="match status" value="3"/>
</dbReference>
<name>A0A6P1CCY0_RHITR</name>
<evidence type="ECO:0000256" key="1">
    <source>
        <dbReference type="ARBA" id="ARBA00004613"/>
    </source>
</evidence>
<evidence type="ECO:0000313" key="6">
    <source>
        <dbReference type="EMBL" id="MBB6491207.1"/>
    </source>
</evidence>
<keyword evidence="3 4" id="KW-0732">Signal</keyword>
<dbReference type="Pfam" id="PF05860">
    <property type="entry name" value="TPS"/>
    <property type="match status" value="1"/>
</dbReference>
<dbReference type="PANTHER" id="PTHR12338">
    <property type="entry name" value="AUTOTRANSPORTER"/>
    <property type="match status" value="1"/>
</dbReference>
<feature type="signal peptide" evidence="4">
    <location>
        <begin position="1"/>
        <end position="43"/>
    </location>
</feature>
<comment type="subcellular location">
    <subcellularLocation>
        <location evidence="1">Secreted</location>
    </subcellularLocation>
</comment>
<dbReference type="InterPro" id="IPR011493">
    <property type="entry name" value="GLUG"/>
</dbReference>
<dbReference type="RefSeq" id="WP_015342170.1">
    <property type="nucleotide sequence ID" value="NZ_JAADZA010000038.1"/>
</dbReference>
<evidence type="ECO:0000256" key="4">
    <source>
        <dbReference type="SAM" id="SignalP"/>
    </source>
</evidence>
<dbReference type="InterPro" id="IPR041248">
    <property type="entry name" value="YDG"/>
</dbReference>
<dbReference type="InterPro" id="IPR012334">
    <property type="entry name" value="Pectin_lyas_fold"/>
</dbReference>
<gene>
    <name evidence="6" type="ORF">GGD45_001604</name>
    <name evidence="7" type="ORF">GXW80_24835</name>
</gene>
<sequence length="3127" mass="308923">MTPQTNRRTFSNGVLSHRTRTRKVRLVALLASTALAHATVAPAQSLPSGGQVAAGRATIGTPSAGALTINQTSGSAVVNWQSFNVGKANRVTFVQPDANAAILNRVTGETSSTISGQINANGQVYLVNPNGIAITSSGTVKAGAFVASTLGISDDDFMGGKRTFAGNGVSAPLTNAGAITINRGGYMALIGGTVANSGVITVPMGKAALGSGEQATLDLSGDGFLQVAVPTKADGSGALVDNSGKIAARGGTVQLTAAAAKDMARQAVNMSGTIEANGVSGKSGDITLTGGEGEVAVSGTLDASNAAGKGGKVTVTGRSIKLASAKVNASGKTGGGTVNIGGNRQGKGLLQHAETLDVDAHTVINANAVTTGGGGNVVLWSDDLTNFAGTITAKGGAISGNGGEVEVSGKARLSYTGLTDLMAAHGSFGNLLLDPYNVTISTGTSSNTDGSFNATGNDSIINVNTLTNALATANVTVTTGSSSDATNPQAGTISVAAPINWSALTTLTLAAASDININSAITTNGGLIVSSGGTISAPAAVNVGAFVLAAGNWVQNSATLPAFSAKDFRITDGTSFLRVTGGDGTSATPYTVADVYGLQGIGSSSDYLSAKWKLAGDIDASGTAIWNNGAGFNPIGDDNITFTGRLDGASHTITGLTINRPNTNTVGLFGIIGQGGGVSGLGLVNASVSGRSMTGGLAGSNAGGIAQSYISGSVSGATHTGGLVGYNTGAINLSYATASVSGASNVGGLLGTNFGTMNQVYASGAVSGMGNVGGLVGGNSGTVVASYFDMSTTLQSSGVGSGSTSGISGLNSAQARNASNYSGWDFTTDWYQSGDLRPILRSEAAAADANGVVTISNLHQLALMGANLAGTYKLAVDIDASAAVGTNAADIWSSGGWVPVGGYGAAFTGSFDGQGHTIAGLTVNRAASFLGLFGNAAGTIENIGLTGEFINGYSYTGGLVGNNTGTISNAYMTGTVNGMQYVGGLTGWNSGSVSNSYATAATSGSQDVGGLVGHNHGSISNSYATGAIHGSNTYAGGLAGFNDSTIKFAYATGSVSGNTYVGGLVGYNDSGSSVDNAYASGAVSGGVAVGGLVGRNYFSTITNSFWDVSTTGRSSGYGQSFSGTFSAIGLPTEYLRDSANNATNYAGWDFTNIWYQVGDMRPILRSEAATADATGVITITNLHQLALIGSNLGGSYRLGADIDASATAGANASGIWDSANNSAGGGWQPIGTFTGSLDGAAHTISGLSSYLGGLFGTIGTNGSVNDLSLTAANIKSYLTPTAILASANAGSITSVSVNGTVTGALGAAGLVGSNSGTIRSSSASGMVTGSGDLGGLVASNSGTISDSSASGSVTGDTYGGSEGRGGLVGRNSGTISNSFATGTLSDLSYISLGGFVGINTVTGVIRQSYATGAVNVADAPNVGGLVGLNDGSIAQSYATGGISGYSNQYGGGLVGYNTGRISQSYALGSVTANYAGGLVGYNAATGQINETYAAVSANRGGLVAFNDGTISNSFWDTTVSGRPAAVGLGSGTITGTSGLTTAQMADPFKFIDGGWDFASTWAMSKTGGVPVLRSLTTDPIYNYYARLSGNTSSTYGDTASTGGIAVDGVGAGNVSLGWGSAIDATSNVGTYAYSGANVLALTYSAGSAGDYYIDYGSGSLTISQRVLSLTGNRVYDGTTNIDAANLSLGNLANGDTLTLMGAGSMTDKNVGTGKALLFGSLSLGDDTGLASNYTLIGAAGTVDIAKATISSITGIAADSKTYDGTTAATLNTSSAGFTGLIGNDVLTVATAAAAFSDKNAATGKTVGITGLSLGGADAGNYTLASNTATTTADIAKATISAITGIAADNKTYDGNTSVTLNTSGAGFTGMISGDALTVATSAGAFSDKNAGIGKTVNISGLSLSGADVGNYTLASITATATADIAKAAISGITGITAGNKTYDGTTAATLNTSAAGFAGLIGSDVLTVATATGAFTDKNAGTGKTVGITGLSLGGADAGNYALASSSATTLADIAKAYVFFGGISASTKVYDGTTTATVNISTVPVIGTDDMHVAYTSANFSDKSAGSFKAVAVDGLYITGADANNYQLGITSYTSHATITPASITSIGGITAGNKTYDGTTDATLNTNNAIFHGLVSGDNLTVSTALGSFSDQKAGMGKTVNISGLTLGGADAQNYRLDTNTATTLADIGQRVVNLSGSRTYNGSTDLDASIFTLSNLVGGETLTLSGTGTMADKNAGSGKGVTLASLALGDGTNGGLASNYTLAGGTDAVDIARAMISSIGGITANGKIYDGTTDATLNTAGAVFNGMVSGDTLSLGNGFSGAFSDKNAGTGKTVTISGLSLGGADAGNYTLASNTATTLADIAKRAITVTADSAHRTYGDANPGFTYTAGGSGLVAGDTLSGALVTSATTASGIGNYGITLGTLANSNYDISFTGADLAITPRALTVTADAQSKTYGDANPALTYTTSGLVNNDTLSGSLVTSAGQYSGVGGYGITLGSLGNANYAITYNAANLTVTPRAMTVTADAKSKIYGDANPALTYTTSGLVNSDTLSGSLSTAAGQYSNVGSYGITLGSLGNANYAITYNAANLTVTPRAMTVTADAKSKIYGDANPALTYTTSGLVNSDTLSGSLSTAAGQYSNVGSYGITLGSLGNANYAITYNAANLTVTPRALTVTADALSRAYGDANPTLTYTTSGLVNNDTLSGSLSTSAGQYSDVGAYAIAQGTLANANYAISYTGANLTVNPRALTVTADALSKIYGDANPMLTYTATGLVNGDTLSGSLSTTAGQYANVGSYAITGSFSASSNYALTYVGADLSVNRRAITITADTLSKIYGDANPALTYTVGGAGLVNGDTLSGSLSTTAGQYSNVGSYAITGSFSGSNNYALTYVGGSLSVNQRALTVTADAKSKTYGDANPTLTYAATGLLNGDTLSGSLATAAGQYSDVGAYAITQGSLANANYAISYMGADLTVNQRAITVAADSLSRRYGLANPALTYTVGGAGLVNRDRLSGGLATSATSLSEPGAYAITQGTLLASANYSMNFVPGALTVEKATNPEPGTQASSVMPSFDASRFAPIRPVSDSTETADGSHDVITDPRFEGTFVCLDNGNGCVLLPAQATR</sequence>
<accession>A0A6P1CCY0</accession>
<dbReference type="Proteomes" id="UP000471190">
    <property type="component" value="Unassembled WGS sequence"/>
</dbReference>
<dbReference type="EMBL" id="JACHBF010000003">
    <property type="protein sequence ID" value="MBB6491207.1"/>
    <property type="molecule type" value="Genomic_DNA"/>
</dbReference>
<evidence type="ECO:0000313" key="8">
    <source>
        <dbReference type="Proteomes" id="UP000471190"/>
    </source>
</evidence>
<evidence type="ECO:0000259" key="5">
    <source>
        <dbReference type="SMART" id="SM00912"/>
    </source>
</evidence>
<keyword evidence="9" id="KW-1185">Reference proteome</keyword>
<dbReference type="SUPFAM" id="SSF51126">
    <property type="entry name" value="Pectin lyase-like"/>
    <property type="match status" value="1"/>
</dbReference>
<keyword evidence="2" id="KW-0964">Secreted</keyword>
<evidence type="ECO:0000313" key="7">
    <source>
        <dbReference type="EMBL" id="NEV14216.1"/>
    </source>
</evidence>
<reference evidence="7 8" key="1">
    <citation type="submission" date="2020-02" db="EMBL/GenBank/DDBJ databases">
        <title>Draft genome sequence of Rhizobium tropici.</title>
        <authorList>
            <person name="Khayi S."/>
            <person name="Jemo M."/>
        </authorList>
    </citation>
    <scope>NUCLEOTIDE SEQUENCE [LARGE SCALE GENOMIC DNA]</scope>
    <source>
        <strain evidence="7 8">A12</strain>
    </source>
</reference>
<dbReference type="Pfam" id="PF18657">
    <property type="entry name" value="YDG"/>
    <property type="match status" value="8"/>
</dbReference>
<dbReference type="Pfam" id="PF07581">
    <property type="entry name" value="Glug"/>
    <property type="match status" value="2"/>
</dbReference>
<feature type="domain" description="Filamentous haemagglutinin FhaB/tRNA nuclease CdiA-like TPS" evidence="5">
    <location>
        <begin position="43"/>
        <end position="156"/>
    </location>
</feature>
<dbReference type="GO" id="GO:0005576">
    <property type="term" value="C:extracellular region"/>
    <property type="evidence" value="ECO:0007669"/>
    <property type="project" value="UniProtKB-SubCell"/>
</dbReference>
<dbReference type="EMBL" id="JAADZA010000038">
    <property type="protein sequence ID" value="NEV14216.1"/>
    <property type="molecule type" value="Genomic_DNA"/>
</dbReference>
<organism evidence="7 8">
    <name type="scientific">Rhizobium tropici</name>
    <dbReference type="NCBI Taxonomy" id="398"/>
    <lineage>
        <taxon>Bacteria</taxon>
        <taxon>Pseudomonadati</taxon>
        <taxon>Pseudomonadota</taxon>
        <taxon>Alphaproteobacteria</taxon>
        <taxon>Hyphomicrobiales</taxon>
        <taxon>Rhizobiaceae</taxon>
        <taxon>Rhizobium/Agrobacterium group</taxon>
        <taxon>Rhizobium</taxon>
    </lineage>
</organism>
<dbReference type="InterPro" id="IPR050909">
    <property type="entry name" value="Bact_Autotransporter_VF"/>
</dbReference>
<dbReference type="NCBIfam" id="TIGR01901">
    <property type="entry name" value="adhes_NPXG"/>
    <property type="match status" value="1"/>
</dbReference>
<evidence type="ECO:0000313" key="9">
    <source>
        <dbReference type="Proteomes" id="UP000526625"/>
    </source>
</evidence>
<dbReference type="InterPro" id="IPR041286">
    <property type="entry name" value="MBG_2"/>
</dbReference>
<comment type="caution">
    <text evidence="7">The sequence shown here is derived from an EMBL/GenBank/DDBJ whole genome shotgun (WGS) entry which is preliminary data.</text>
</comment>
<dbReference type="Gene3D" id="2.160.20.10">
    <property type="entry name" value="Single-stranded right-handed beta-helix, Pectin lyase-like"/>
    <property type="match status" value="1"/>
</dbReference>
<reference evidence="6 9" key="2">
    <citation type="submission" date="2020-08" db="EMBL/GenBank/DDBJ databases">
        <title>Genomic Encyclopedia of Type Strains, Phase IV (KMG-V): Genome sequencing to study the core and pangenomes of soil and plant-associated prokaryotes.</title>
        <authorList>
            <person name="Whitman W."/>
        </authorList>
    </citation>
    <scope>NUCLEOTIDE SEQUENCE [LARGE SCALE GENOMIC DNA]</scope>
    <source>
        <strain evidence="6 9">SEMIA 4059</strain>
    </source>
</reference>
<dbReference type="Pfam" id="PF18676">
    <property type="entry name" value="MBG_2"/>
    <property type="match status" value="9"/>
</dbReference>
<feature type="chain" id="PRO_5026945430" evidence="4">
    <location>
        <begin position="44"/>
        <end position="3127"/>
    </location>
</feature>
<dbReference type="Gene3D" id="3.30.160.710">
    <property type="match status" value="7"/>
</dbReference>
<protein>
    <submittedName>
        <fullName evidence="7">Filamentous hemagglutinin N-terminal domain-containing protein</fullName>
    </submittedName>
    <submittedName>
        <fullName evidence="6">Filamentous hemagglutinin family protein</fullName>
    </submittedName>
</protein>
<dbReference type="SMART" id="SM00912">
    <property type="entry name" value="Haemagg_act"/>
    <property type="match status" value="1"/>
</dbReference>